<proteinExistence type="predicted"/>
<dbReference type="InterPro" id="IPR032466">
    <property type="entry name" value="Metal_Hydrolase"/>
</dbReference>
<organism evidence="3">
    <name type="scientific">Alloyangia sp. H15</name>
    <dbReference type="NCBI Taxonomy" id="3029062"/>
    <lineage>
        <taxon>Bacteria</taxon>
        <taxon>Pseudomonadati</taxon>
        <taxon>Pseudomonadota</taxon>
        <taxon>Alphaproteobacteria</taxon>
        <taxon>Rhodobacterales</taxon>
        <taxon>Roseobacteraceae</taxon>
        <taxon>Alloyangia</taxon>
    </lineage>
</organism>
<dbReference type="PANTHER" id="PTHR21240:SF28">
    <property type="entry name" value="ISO-OROTATE DECARBOXYLASE (EUROFUNG)"/>
    <property type="match status" value="1"/>
</dbReference>
<gene>
    <name evidence="3" type="ORF">PVT71_16125</name>
</gene>
<keyword evidence="1" id="KW-0456">Lyase</keyword>
<reference evidence="3" key="1">
    <citation type="submission" date="2023-02" db="EMBL/GenBank/DDBJ databases">
        <title>Description and genomic characterization of Salipiger bruguierae sp. nov., isolated from the sediment of mangrove plant Bruguiera sexangula.</title>
        <authorList>
            <person name="Long M."/>
        </authorList>
    </citation>
    <scope>NUCLEOTIDE SEQUENCE</scope>
    <source>
        <strain evidence="3">H15</strain>
    </source>
</reference>
<evidence type="ECO:0000256" key="1">
    <source>
        <dbReference type="ARBA" id="ARBA00023239"/>
    </source>
</evidence>
<dbReference type="InterPro" id="IPR006680">
    <property type="entry name" value="Amidohydro-rel"/>
</dbReference>
<dbReference type="InterPro" id="IPR032465">
    <property type="entry name" value="ACMSD"/>
</dbReference>
<dbReference type="RefSeq" id="WP_353475086.1">
    <property type="nucleotide sequence ID" value="NZ_CP123385.1"/>
</dbReference>
<dbReference type="Gene3D" id="3.20.20.140">
    <property type="entry name" value="Metal-dependent hydrolases"/>
    <property type="match status" value="1"/>
</dbReference>
<protein>
    <submittedName>
        <fullName evidence="3">Amidohydrolase family protein</fullName>
    </submittedName>
</protein>
<dbReference type="GO" id="GO:0019748">
    <property type="term" value="P:secondary metabolic process"/>
    <property type="evidence" value="ECO:0007669"/>
    <property type="project" value="TreeGrafter"/>
</dbReference>
<accession>A0AAU8AP01</accession>
<feature type="domain" description="Amidohydrolase-related" evidence="2">
    <location>
        <begin position="3"/>
        <end position="330"/>
    </location>
</feature>
<sequence length="342" mass="37858">MIIDCHGHYTTAPKALTLWREAQLAAKGDSAQMPDPGGPRISDDEIRETLLAAQIPVQRARGVDMTLFSPRAAAMAHHLGDEAVSIAWSRVCNDLIARVVELFPEDYAAVCQLPQSPGCAPANVIPELRRCVEELGFVGCNLNPDPAGGYWTDPPMTDPWWFPLYEVLEELDCPAMIHVSGSCNPNFQYSGAHYINGDTSVFMQLLDSELFERFPRLKFIIPHGGGAVPYHWGRYRGLAMDRGRKEPAEMMGENLFFDTCVYHQRGIDLMTEIVPVKNVLFASETFGAVRSVDPETGIPFDHTLHYLANSPHLTDADRAAIHSGNALRVFTRLKARLGALQG</sequence>
<dbReference type="SUPFAM" id="SSF51556">
    <property type="entry name" value="Metallo-dependent hydrolases"/>
    <property type="match status" value="1"/>
</dbReference>
<dbReference type="AlphaFoldDB" id="A0AAU8AP01"/>
<dbReference type="GO" id="GO:0016787">
    <property type="term" value="F:hydrolase activity"/>
    <property type="evidence" value="ECO:0007669"/>
    <property type="project" value="InterPro"/>
</dbReference>
<dbReference type="PANTHER" id="PTHR21240">
    <property type="entry name" value="2-AMINO-3-CARBOXYLMUCONATE-6-SEMIALDEHYDE DECARBOXYLASE"/>
    <property type="match status" value="1"/>
</dbReference>
<dbReference type="Pfam" id="PF04909">
    <property type="entry name" value="Amidohydro_2"/>
    <property type="match status" value="1"/>
</dbReference>
<dbReference type="GO" id="GO:0016831">
    <property type="term" value="F:carboxy-lyase activity"/>
    <property type="evidence" value="ECO:0007669"/>
    <property type="project" value="InterPro"/>
</dbReference>
<dbReference type="GO" id="GO:0005737">
    <property type="term" value="C:cytoplasm"/>
    <property type="evidence" value="ECO:0007669"/>
    <property type="project" value="TreeGrafter"/>
</dbReference>
<name>A0AAU8AP01_9RHOB</name>
<evidence type="ECO:0000313" key="3">
    <source>
        <dbReference type="EMBL" id="XCC96220.1"/>
    </source>
</evidence>
<evidence type="ECO:0000259" key="2">
    <source>
        <dbReference type="Pfam" id="PF04909"/>
    </source>
</evidence>
<dbReference type="EMBL" id="CP123385">
    <property type="protein sequence ID" value="XCC96220.1"/>
    <property type="molecule type" value="Genomic_DNA"/>
</dbReference>